<dbReference type="EMBL" id="KV454489">
    <property type="protein sequence ID" value="ODV58898.1"/>
    <property type="molecule type" value="Genomic_DNA"/>
</dbReference>
<evidence type="ECO:0000256" key="9">
    <source>
        <dbReference type="SAM" id="Phobius"/>
    </source>
</evidence>
<feature type="transmembrane region" description="Helical" evidence="9">
    <location>
        <begin position="25"/>
        <end position="43"/>
    </location>
</feature>
<dbReference type="PANTHER" id="PTHR28259:SF1">
    <property type="entry name" value="FLUORIDE EXPORT PROTEIN 1-RELATED"/>
    <property type="match status" value="1"/>
</dbReference>
<feature type="non-terminal residue" evidence="10">
    <location>
        <position position="316"/>
    </location>
</feature>
<dbReference type="RefSeq" id="XP_020045205.1">
    <property type="nucleotide sequence ID" value="XM_020189735.1"/>
</dbReference>
<feature type="transmembrane region" description="Helical" evidence="9">
    <location>
        <begin position="106"/>
        <end position="134"/>
    </location>
</feature>
<feature type="transmembrane region" description="Helical" evidence="9">
    <location>
        <begin position="64"/>
        <end position="86"/>
    </location>
</feature>
<evidence type="ECO:0000313" key="11">
    <source>
        <dbReference type="Proteomes" id="UP000095038"/>
    </source>
</evidence>
<organism evidence="10 11">
    <name type="scientific">Ascoidea rubescens DSM 1968</name>
    <dbReference type="NCBI Taxonomy" id="1344418"/>
    <lineage>
        <taxon>Eukaryota</taxon>
        <taxon>Fungi</taxon>
        <taxon>Dikarya</taxon>
        <taxon>Ascomycota</taxon>
        <taxon>Saccharomycotina</taxon>
        <taxon>Saccharomycetes</taxon>
        <taxon>Ascoideaceae</taxon>
        <taxon>Ascoidea</taxon>
    </lineage>
</organism>
<reference evidence="11" key="1">
    <citation type="submission" date="2016-05" db="EMBL/GenBank/DDBJ databases">
        <title>Comparative genomics of biotechnologically important yeasts.</title>
        <authorList>
            <consortium name="DOE Joint Genome Institute"/>
            <person name="Riley R."/>
            <person name="Haridas S."/>
            <person name="Wolfe K.H."/>
            <person name="Lopes M.R."/>
            <person name="Hittinger C.T."/>
            <person name="Goker M."/>
            <person name="Salamov A."/>
            <person name="Wisecaver J."/>
            <person name="Long T.M."/>
            <person name="Aerts A.L."/>
            <person name="Barry K."/>
            <person name="Choi C."/>
            <person name="Clum A."/>
            <person name="Coughlan A.Y."/>
            <person name="Deshpande S."/>
            <person name="Douglass A.P."/>
            <person name="Hanson S.J."/>
            <person name="Klenk H.-P."/>
            <person name="Labutti K."/>
            <person name="Lapidus A."/>
            <person name="Lindquist E."/>
            <person name="Lipzen A."/>
            <person name="Meier-Kolthoff J.P."/>
            <person name="Ohm R.A."/>
            <person name="Otillar R.P."/>
            <person name="Pangilinan J."/>
            <person name="Peng Y."/>
            <person name="Rokas A."/>
            <person name="Rosa C.A."/>
            <person name="Scheuner C."/>
            <person name="Sibirny A.A."/>
            <person name="Slot J.C."/>
            <person name="Stielow J.B."/>
            <person name="Sun H."/>
            <person name="Kurtzman C.P."/>
            <person name="Blackwell M."/>
            <person name="Grigoriev I.V."/>
            <person name="Jeffries T.W."/>
        </authorList>
    </citation>
    <scope>NUCLEOTIDE SEQUENCE [LARGE SCALE GENOMIC DNA]</scope>
    <source>
        <strain evidence="11">DSM 1968</strain>
    </source>
</reference>
<protein>
    <recommendedName>
        <fullName evidence="12">CrcB-like protein</fullName>
    </recommendedName>
</protein>
<keyword evidence="4 9" id="KW-0812">Transmembrane</keyword>
<dbReference type="InterPro" id="IPR003691">
    <property type="entry name" value="FluC"/>
</dbReference>
<dbReference type="PANTHER" id="PTHR28259">
    <property type="entry name" value="FLUORIDE EXPORT PROTEIN 1-RELATED"/>
    <property type="match status" value="1"/>
</dbReference>
<evidence type="ECO:0000256" key="7">
    <source>
        <dbReference type="ARBA" id="ARBA00035120"/>
    </source>
</evidence>
<dbReference type="OrthoDB" id="409792at2759"/>
<dbReference type="GeneID" id="30963371"/>
<feature type="transmembrane region" description="Helical" evidence="9">
    <location>
        <begin position="252"/>
        <end position="277"/>
    </location>
</feature>
<accession>A0A1D2VB54</accession>
<feature type="transmembrane region" description="Helical" evidence="9">
    <location>
        <begin position="289"/>
        <end position="310"/>
    </location>
</feature>
<keyword evidence="11" id="KW-1185">Reference proteome</keyword>
<evidence type="ECO:0000256" key="5">
    <source>
        <dbReference type="ARBA" id="ARBA00022989"/>
    </source>
</evidence>
<dbReference type="InParanoid" id="A0A1D2VB54"/>
<comment type="subcellular location">
    <subcellularLocation>
        <location evidence="2">Cell membrane</location>
        <topology evidence="2">Multi-pass membrane protein</topology>
    </subcellularLocation>
</comment>
<sequence length="316" mass="35461">LCFFSILGSLSRLGVGHLACYNNSYISGIIWSNFLSCFLMGLFKFIKTDIKHINLLRLGMTTGYCGSFSSFSSLILEAVLLTLSMTNKENNLIFNDNAYNSYPNKAYGLLNLVLFIIAQFSLSFSGYLFGLSIANEINNRLSKRNDLSGNKSSNKQRRLAPFLIVLELFGIIFWIVFIFLSIFEKSWRHVTVANCFAPLACYLRYILSFYFNNKFAHVKFLGTFLANLIATILISIFIVLNRSSGFNLIGKSFINCQMLVALSDGFCAVLSTVSTFILELHSQTFLDALTYGSISIIVCFLLSFAIIGSYNWTIGL</sequence>
<feature type="non-terminal residue" evidence="10">
    <location>
        <position position="1"/>
    </location>
</feature>
<dbReference type="FunCoup" id="A0A1D2VB54">
    <property type="interactions" value="127"/>
</dbReference>
<feature type="transmembrane region" description="Helical" evidence="9">
    <location>
        <begin position="159"/>
        <end position="183"/>
    </location>
</feature>
<keyword evidence="3" id="KW-1003">Cell membrane</keyword>
<dbReference type="Proteomes" id="UP000095038">
    <property type="component" value="Unassembled WGS sequence"/>
</dbReference>
<evidence type="ECO:0000313" key="10">
    <source>
        <dbReference type="EMBL" id="ODV58898.1"/>
    </source>
</evidence>
<feature type="transmembrane region" description="Helical" evidence="9">
    <location>
        <begin position="219"/>
        <end position="240"/>
    </location>
</feature>
<dbReference type="GO" id="GO:1903425">
    <property type="term" value="F:fluoride transmembrane transporter activity"/>
    <property type="evidence" value="ECO:0007669"/>
    <property type="project" value="TreeGrafter"/>
</dbReference>
<dbReference type="GO" id="GO:0005886">
    <property type="term" value="C:plasma membrane"/>
    <property type="evidence" value="ECO:0007669"/>
    <property type="project" value="UniProtKB-SubCell"/>
</dbReference>
<evidence type="ECO:0000256" key="3">
    <source>
        <dbReference type="ARBA" id="ARBA00022475"/>
    </source>
</evidence>
<comment type="catalytic activity">
    <reaction evidence="8">
        <text>fluoride(in) = fluoride(out)</text>
        <dbReference type="Rhea" id="RHEA:76159"/>
        <dbReference type="ChEBI" id="CHEBI:17051"/>
    </reaction>
    <physiologicalReaction direction="left-to-right" evidence="8">
        <dbReference type="Rhea" id="RHEA:76160"/>
    </physiologicalReaction>
</comment>
<evidence type="ECO:0008006" key="12">
    <source>
        <dbReference type="Google" id="ProtNLM"/>
    </source>
</evidence>
<comment type="similarity">
    <text evidence="7">Belongs to the fluoride channel Fluc/FEX (TC 1.A.43) family.</text>
</comment>
<comment type="function">
    <text evidence="1">Fluoride channel required for the rapid expulsion of cytoplasmic fluoride.</text>
</comment>
<proteinExistence type="inferred from homology"/>
<name>A0A1D2VB54_9ASCO</name>
<gene>
    <name evidence="10" type="ORF">ASCRUDRAFT_22309</name>
</gene>
<dbReference type="STRING" id="1344418.A0A1D2VB54"/>
<dbReference type="Pfam" id="PF02537">
    <property type="entry name" value="CRCB"/>
    <property type="match status" value="2"/>
</dbReference>
<dbReference type="AlphaFoldDB" id="A0A1D2VB54"/>
<evidence type="ECO:0000256" key="2">
    <source>
        <dbReference type="ARBA" id="ARBA00004651"/>
    </source>
</evidence>
<evidence type="ECO:0000256" key="1">
    <source>
        <dbReference type="ARBA" id="ARBA00002598"/>
    </source>
</evidence>
<keyword evidence="6 9" id="KW-0472">Membrane</keyword>
<keyword evidence="5 9" id="KW-1133">Transmembrane helix</keyword>
<evidence type="ECO:0000256" key="4">
    <source>
        <dbReference type="ARBA" id="ARBA00022692"/>
    </source>
</evidence>
<evidence type="ECO:0000256" key="8">
    <source>
        <dbReference type="ARBA" id="ARBA00035585"/>
    </source>
</evidence>
<evidence type="ECO:0000256" key="6">
    <source>
        <dbReference type="ARBA" id="ARBA00023136"/>
    </source>
</evidence>